<gene>
    <name evidence="2" type="ORF">FD16_GL001278</name>
</gene>
<keyword evidence="3" id="KW-1185">Reference proteome</keyword>
<keyword evidence="1" id="KW-0472">Membrane</keyword>
<feature type="transmembrane region" description="Helical" evidence="1">
    <location>
        <begin position="404"/>
        <end position="425"/>
    </location>
</feature>
<evidence type="ECO:0000313" key="2">
    <source>
        <dbReference type="EMBL" id="KRM13134.1"/>
    </source>
</evidence>
<feature type="transmembrane region" description="Helical" evidence="1">
    <location>
        <begin position="69"/>
        <end position="89"/>
    </location>
</feature>
<evidence type="ECO:0000256" key="1">
    <source>
        <dbReference type="SAM" id="Phobius"/>
    </source>
</evidence>
<feature type="transmembrane region" description="Helical" evidence="1">
    <location>
        <begin position="237"/>
        <end position="259"/>
    </location>
</feature>
<reference evidence="2 3" key="1">
    <citation type="journal article" date="2015" name="Genome Announc.">
        <title>Expanding the biotechnology potential of lactobacilli through comparative genomics of 213 strains and associated genera.</title>
        <authorList>
            <person name="Sun Z."/>
            <person name="Harris H.M."/>
            <person name="McCann A."/>
            <person name="Guo C."/>
            <person name="Argimon S."/>
            <person name="Zhang W."/>
            <person name="Yang X."/>
            <person name="Jeffery I.B."/>
            <person name="Cooney J.C."/>
            <person name="Kagawa T.F."/>
            <person name="Liu W."/>
            <person name="Song Y."/>
            <person name="Salvetti E."/>
            <person name="Wrobel A."/>
            <person name="Rasinkangas P."/>
            <person name="Parkhill J."/>
            <person name="Rea M.C."/>
            <person name="O'Sullivan O."/>
            <person name="Ritari J."/>
            <person name="Douillard F.P."/>
            <person name="Paul Ross R."/>
            <person name="Yang R."/>
            <person name="Briner A.E."/>
            <person name="Felis G.E."/>
            <person name="de Vos W.M."/>
            <person name="Barrangou R."/>
            <person name="Klaenhammer T.R."/>
            <person name="Caufield P.W."/>
            <person name="Cui Y."/>
            <person name="Zhang H."/>
            <person name="O'Toole P.W."/>
        </authorList>
    </citation>
    <scope>NUCLEOTIDE SEQUENCE [LARGE SCALE GENOMIC DNA]</scope>
    <source>
        <strain evidence="2 3">DSM 5007</strain>
    </source>
</reference>
<comment type="caution">
    <text evidence="2">The sequence shown here is derived from an EMBL/GenBank/DDBJ whole genome shotgun (WGS) entry which is preliminary data.</text>
</comment>
<evidence type="ECO:0008006" key="4">
    <source>
        <dbReference type="Google" id="ProtNLM"/>
    </source>
</evidence>
<keyword evidence="1" id="KW-1133">Transmembrane helix</keyword>
<feature type="transmembrane region" description="Helical" evidence="1">
    <location>
        <begin position="126"/>
        <end position="146"/>
    </location>
</feature>
<sequence>MNLSKIKIVGVLIFFSISLMASFYSMLTNQSSFLVSPFWIMFGAITLILVTRIMYVLINRMNTRIKKIVLAVVLLLIFLTQLWFSFNFVDYGRADSFFVRNQAMALVKGTTKWANYFYVYKNNVNYVYLLVYILKFVRIFSVNYVWQSVNIIQFVWIDMALLAGIKIFHYWKMDTLKIIFAIFWLFSVPLYAYGLFVYSDAFVIPVPIITFALWIYFDTNVGYKKYASFAVMVLLDIFSTLIKPNMIVLLIAVGIMIVTKLIKKQWSSKNLLTSVIISIVCIFIGIGTFQLENHVYDYQARPNEELPATSWIAMSLNPNTNGEYDYQDAHYQMSLQTKTRKETSEKKIIKDRIKNMGFIGLAQHLLKKSFVFTSSGTFDSLKLTTQWEKEPSWYLYNQDIVNSWISLISQIFLVFLFISSAFSFLSTRNQDNNGLAILIALGLSSFHIIFWEVEPRYAVPLLPILMLWSVSSFSNSEVFSRLVIKKKIFFSGIVTLALLSTFGNEFKNSNVVKKDLLVAEQGDGRYFDNEMIDIKPNQTISSNIVTHSNSSNIELVSGHIQVPVKVVIKHDGKIIKKEIGSSTSINNISYASQKAGVLNVSVKNLSNRDLKLGGVQSSYPVGEFHVKNMNDTYLRYYVKSVATSDEHKI</sequence>
<dbReference type="OrthoDB" id="2240371at2"/>
<dbReference type="RefSeq" id="WP_010622116.1">
    <property type="nucleotide sequence ID" value="NZ_AZGF01000003.1"/>
</dbReference>
<dbReference type="EMBL" id="AZGF01000003">
    <property type="protein sequence ID" value="KRM13134.1"/>
    <property type="molecule type" value="Genomic_DNA"/>
</dbReference>
<keyword evidence="1" id="KW-0812">Transmembrane</keyword>
<evidence type="ECO:0000313" key="3">
    <source>
        <dbReference type="Proteomes" id="UP000051820"/>
    </source>
</evidence>
<feature type="transmembrane region" description="Helical" evidence="1">
    <location>
        <begin position="177"/>
        <end position="194"/>
    </location>
</feature>
<dbReference type="PATRIC" id="fig|1423807.3.peg.1304"/>
<feature type="transmembrane region" description="Helical" evidence="1">
    <location>
        <begin position="153"/>
        <end position="171"/>
    </location>
</feature>
<name>A0A0R1W5S0_9LACO</name>
<feature type="transmembrane region" description="Helical" evidence="1">
    <location>
        <begin position="7"/>
        <end position="26"/>
    </location>
</feature>
<dbReference type="AlphaFoldDB" id="A0A0R1W5S0"/>
<feature type="transmembrane region" description="Helical" evidence="1">
    <location>
        <begin position="271"/>
        <end position="291"/>
    </location>
</feature>
<organism evidence="2 3">
    <name type="scientific">Paucilactobacillus suebicus DSM 5007 = KCTC 3549</name>
    <dbReference type="NCBI Taxonomy" id="1423807"/>
    <lineage>
        <taxon>Bacteria</taxon>
        <taxon>Bacillati</taxon>
        <taxon>Bacillota</taxon>
        <taxon>Bacilli</taxon>
        <taxon>Lactobacillales</taxon>
        <taxon>Lactobacillaceae</taxon>
        <taxon>Paucilactobacillus</taxon>
    </lineage>
</organism>
<dbReference type="Proteomes" id="UP000051820">
    <property type="component" value="Unassembled WGS sequence"/>
</dbReference>
<dbReference type="eggNOG" id="COG1807">
    <property type="taxonomic scope" value="Bacteria"/>
</dbReference>
<accession>A0A0R1W5S0</accession>
<feature type="transmembrane region" description="Helical" evidence="1">
    <location>
        <begin position="201"/>
        <end position="217"/>
    </location>
</feature>
<feature type="transmembrane region" description="Helical" evidence="1">
    <location>
        <begin position="432"/>
        <end position="451"/>
    </location>
</feature>
<protein>
    <recommendedName>
        <fullName evidence="4">Integral membrane protein</fullName>
    </recommendedName>
</protein>
<proteinExistence type="predicted"/>
<feature type="transmembrane region" description="Helical" evidence="1">
    <location>
        <begin position="38"/>
        <end position="57"/>
    </location>
</feature>
<dbReference type="STRING" id="1423807.FD16_GL001278"/>